<feature type="compositionally biased region" description="Acidic residues" evidence="1">
    <location>
        <begin position="638"/>
        <end position="665"/>
    </location>
</feature>
<gene>
    <name evidence="2" type="ORF">CCMP2556_LOCUS27363</name>
</gene>
<reference evidence="2 3" key="1">
    <citation type="submission" date="2024-02" db="EMBL/GenBank/DDBJ databases">
        <authorList>
            <person name="Chen Y."/>
            <person name="Shah S."/>
            <person name="Dougan E. K."/>
            <person name="Thang M."/>
            <person name="Chan C."/>
        </authorList>
    </citation>
    <scope>NUCLEOTIDE SEQUENCE [LARGE SCALE GENOMIC DNA]</scope>
</reference>
<feature type="compositionally biased region" description="Basic and acidic residues" evidence="1">
    <location>
        <begin position="61"/>
        <end position="84"/>
    </location>
</feature>
<proteinExistence type="predicted"/>
<protein>
    <submittedName>
        <fullName evidence="2">Uncharacterized protein</fullName>
    </submittedName>
</protein>
<name>A0ABP0MTJ3_9DINO</name>
<sequence length="1101" mass="125737">MPRLPSMPPRFDPAELQTDPLTQHDPWAGGPRGTPQSYGPQRIVRGTAHDFVGQGQGVTRSEGKSKAKPEGKPEDGKKKKKAEESSGETRVGPSEDKKKIGLKRPFKRSFVADCEDPDGEGEDDEDLEAEEMLNEVLIEDQANEDPEELPPIEEGLDEGLDEDDPEEMEEQIMEAYAAGWKAKTKMNEKRKGRGWSQGSNRSSPGIPPSVAQKKQASHCASCGQKGHWRGDPQCPNVVSGKDRPHQKKTVTSNPPSGGNAIHFTYAVTTVKKKTRTEEVARQTSGPVGCASCPQCRWPSPMAARFCSQCGYKFSHDERMPEGKRGWTVVSHEDEEDEQVPSSESSRHEEKPKMYHLRKGLLKEAAGYEAVKKTKEKVKASPQEVMAALPKMTRDEKKEIQKILQREEREQAYESLRRSHLLPEYESSEDEHDPTASASGGYQTPIVPKMGTPKKELQHGNYMEEVRNKTMPKAVKDKKLAQFRLELYEKQMTRQWHESFQQQLRSLGLTWLEEPEEERFQFGSGGPEESTKAFIYPVRLHGKHDLIRMSCVGGGAANCPGLVGPSEMARWGIVMDFATKRLQIKGSWKPMILNETRHPAICLLDFGETTSFWDATEVQDTCKLLQRAPHSWAFKAEDISEASSEEDDEEPRSEESADETEVEEQKDDGRLVRALTRLEEDLKYMPLQERQEDDDSPEGSEWEMIEEPQSEQESETSHEFGVMINDEESEEESEDEDAKPVFVEKGVVRHLSKHQRSQMRHNVRELKEIQGLKEKDRKPKKACESLPARWRSKKGPWRVIELFTWTCMISLCAVQTGRWEMWEPISLPSWDLQRDDHQVEAHQYLARADPDLLVIAWPCTEWSMLNEYGRKDAEAWRRLGVRRQRARKLLKFVRKAARDQRRRGGALLGENPATSRAWQEPAIVEAFEGMPEVVTDMCCYGLKKPHEHTPEGQPLFLRKRTRLRGTEEILDRCDAKCQGGHQHTPVLGGVKIDGRWKPLSDFAGGYTKKFAEKVIQGAEEYLQRGRKQEVYVQEEDIPEERFEVQEDEMLEDQELEAQTKEEEMKLRKNDQLHMLHRRLGHPSNEVLSRMLRLAGADQVVGR</sequence>
<evidence type="ECO:0000313" key="3">
    <source>
        <dbReference type="Proteomes" id="UP001642484"/>
    </source>
</evidence>
<dbReference type="Proteomes" id="UP001642484">
    <property type="component" value="Unassembled WGS sequence"/>
</dbReference>
<evidence type="ECO:0000256" key="1">
    <source>
        <dbReference type="SAM" id="MobiDB-lite"/>
    </source>
</evidence>
<feature type="region of interest" description="Disordered" evidence="1">
    <location>
        <begin position="635"/>
        <end position="718"/>
    </location>
</feature>
<feature type="region of interest" description="Disordered" evidence="1">
    <location>
        <begin position="330"/>
        <end position="351"/>
    </location>
</feature>
<feature type="compositionally biased region" description="Acidic residues" evidence="1">
    <location>
        <begin position="690"/>
        <end position="713"/>
    </location>
</feature>
<feature type="region of interest" description="Disordered" evidence="1">
    <location>
        <begin position="1"/>
        <end position="168"/>
    </location>
</feature>
<keyword evidence="3" id="KW-1185">Reference proteome</keyword>
<organism evidence="2 3">
    <name type="scientific">Durusdinium trenchii</name>
    <dbReference type="NCBI Taxonomy" id="1381693"/>
    <lineage>
        <taxon>Eukaryota</taxon>
        <taxon>Sar</taxon>
        <taxon>Alveolata</taxon>
        <taxon>Dinophyceae</taxon>
        <taxon>Suessiales</taxon>
        <taxon>Symbiodiniaceae</taxon>
        <taxon>Durusdinium</taxon>
    </lineage>
</organism>
<comment type="caution">
    <text evidence="2">The sequence shown here is derived from an EMBL/GenBank/DDBJ whole genome shotgun (WGS) entry which is preliminary data.</text>
</comment>
<feature type="region of interest" description="Disordered" evidence="1">
    <location>
        <begin position="421"/>
        <end position="453"/>
    </location>
</feature>
<evidence type="ECO:0000313" key="2">
    <source>
        <dbReference type="EMBL" id="CAK9054811.1"/>
    </source>
</evidence>
<dbReference type="EMBL" id="CAXAMN010019668">
    <property type="protein sequence ID" value="CAK9054811.1"/>
    <property type="molecule type" value="Genomic_DNA"/>
</dbReference>
<feature type="compositionally biased region" description="Basic residues" evidence="1">
    <location>
        <begin position="183"/>
        <end position="193"/>
    </location>
</feature>
<feature type="region of interest" description="Disordered" evidence="1">
    <location>
        <begin position="183"/>
        <end position="261"/>
    </location>
</feature>
<feature type="compositionally biased region" description="Acidic residues" evidence="1">
    <location>
        <begin position="113"/>
        <end position="168"/>
    </location>
</feature>
<feature type="compositionally biased region" description="Pro residues" evidence="1">
    <location>
        <begin position="1"/>
        <end position="11"/>
    </location>
</feature>
<feature type="compositionally biased region" description="Basic and acidic residues" evidence="1">
    <location>
        <begin position="666"/>
        <end position="682"/>
    </location>
</feature>
<accession>A0ABP0MTJ3</accession>